<evidence type="ECO:0000313" key="1">
    <source>
        <dbReference type="EMBL" id="RGR50649.1"/>
    </source>
</evidence>
<gene>
    <name evidence="1" type="ORF">DWY46_04490</name>
</gene>
<name>A0A412EU61_9FIRM</name>
<dbReference type="AlphaFoldDB" id="A0A412EU61"/>
<reference evidence="1 2" key="1">
    <citation type="submission" date="2018-08" db="EMBL/GenBank/DDBJ databases">
        <title>A genome reference for cultivated species of the human gut microbiota.</title>
        <authorList>
            <person name="Zou Y."/>
            <person name="Xue W."/>
            <person name="Luo G."/>
        </authorList>
    </citation>
    <scope>NUCLEOTIDE SEQUENCE [LARGE SCALE GENOMIC DNA]</scope>
    <source>
        <strain evidence="1 2">AF25-21</strain>
    </source>
</reference>
<protein>
    <submittedName>
        <fullName evidence="1">Uncharacterized protein</fullName>
    </submittedName>
</protein>
<comment type="caution">
    <text evidence="1">The sequence shown here is derived from an EMBL/GenBank/DDBJ whole genome shotgun (WGS) entry which is preliminary data.</text>
</comment>
<accession>A0A412EU61</accession>
<dbReference type="EMBL" id="QRUH01000002">
    <property type="protein sequence ID" value="RGR50649.1"/>
    <property type="molecule type" value="Genomic_DNA"/>
</dbReference>
<dbReference type="Proteomes" id="UP000285839">
    <property type="component" value="Unassembled WGS sequence"/>
</dbReference>
<organism evidence="1 2">
    <name type="scientific">Blautia obeum</name>
    <dbReference type="NCBI Taxonomy" id="40520"/>
    <lineage>
        <taxon>Bacteria</taxon>
        <taxon>Bacillati</taxon>
        <taxon>Bacillota</taxon>
        <taxon>Clostridia</taxon>
        <taxon>Lachnospirales</taxon>
        <taxon>Lachnospiraceae</taxon>
        <taxon>Blautia</taxon>
    </lineage>
</organism>
<dbReference type="RefSeq" id="WP_118031142.1">
    <property type="nucleotide sequence ID" value="NZ_QRUH01000002.1"/>
</dbReference>
<proteinExistence type="predicted"/>
<sequence>MALKKTVTAKNGIVTEYHRIAMISVEVNQQNTILLYSYLSEDGRQIEKDYAKGKYKDIDSGLISFPYYDAQYLHPDYDGTMTIEKAYEWLKTLPEFEGAEDV</sequence>
<evidence type="ECO:0000313" key="2">
    <source>
        <dbReference type="Proteomes" id="UP000285839"/>
    </source>
</evidence>